<dbReference type="GO" id="GO:0005524">
    <property type="term" value="F:ATP binding"/>
    <property type="evidence" value="ECO:0007669"/>
    <property type="project" value="UniProtKB-KW"/>
</dbReference>
<dbReference type="PROSITE" id="PS00211">
    <property type="entry name" value="ABC_TRANSPORTER_1"/>
    <property type="match status" value="1"/>
</dbReference>
<name>Q2RVC4_RHORT</name>
<dbReference type="InterPro" id="IPR003593">
    <property type="entry name" value="AAA+_ATPase"/>
</dbReference>
<dbReference type="STRING" id="269796.Rru_A1120"/>
<dbReference type="AlphaFoldDB" id="Q2RVC4"/>
<evidence type="ECO:0000256" key="2">
    <source>
        <dbReference type="ARBA" id="ARBA00022448"/>
    </source>
</evidence>
<feature type="transmembrane region" description="Helical" evidence="8">
    <location>
        <begin position="184"/>
        <end position="204"/>
    </location>
</feature>
<feature type="domain" description="ABC transporter" evidence="9">
    <location>
        <begin position="362"/>
        <end position="596"/>
    </location>
</feature>
<dbReference type="PANTHER" id="PTHR24221">
    <property type="entry name" value="ATP-BINDING CASSETTE SUB-FAMILY B"/>
    <property type="match status" value="1"/>
</dbReference>
<keyword evidence="11" id="KW-0378">Hydrolase</keyword>
<dbReference type="InterPro" id="IPR036640">
    <property type="entry name" value="ABC1_TM_sf"/>
</dbReference>
<gene>
    <name evidence="11" type="ordered locus">Rru_A1120</name>
</gene>
<dbReference type="PROSITE" id="PS50929">
    <property type="entry name" value="ABC_TM1F"/>
    <property type="match status" value="1"/>
</dbReference>
<evidence type="ECO:0000256" key="3">
    <source>
        <dbReference type="ARBA" id="ARBA00022692"/>
    </source>
</evidence>
<comment type="subcellular location">
    <subcellularLocation>
        <location evidence="1">Cell membrane</location>
        <topology evidence="1">Multi-pass membrane protein</topology>
    </subcellularLocation>
</comment>
<dbReference type="GO" id="GO:0016887">
    <property type="term" value="F:ATP hydrolysis activity"/>
    <property type="evidence" value="ECO:0007669"/>
    <property type="project" value="InterPro"/>
</dbReference>
<protein>
    <submittedName>
        <fullName evidence="11">ABC transporter, transmembrane region</fullName>
        <ecNumber evidence="11">3.6.3.27</ecNumber>
    </submittedName>
</protein>
<dbReference type="CDD" id="cd03253">
    <property type="entry name" value="ABCC_ATM1_transporter"/>
    <property type="match status" value="1"/>
</dbReference>
<evidence type="ECO:0000259" key="10">
    <source>
        <dbReference type="PROSITE" id="PS50929"/>
    </source>
</evidence>
<keyword evidence="12" id="KW-1185">Reference proteome</keyword>
<feature type="domain" description="ABC transmembrane type-1" evidence="10">
    <location>
        <begin position="43"/>
        <end position="328"/>
    </location>
</feature>
<evidence type="ECO:0000313" key="12">
    <source>
        <dbReference type="Proteomes" id="UP000001929"/>
    </source>
</evidence>
<keyword evidence="6 8" id="KW-1133">Transmembrane helix</keyword>
<evidence type="ECO:0000259" key="9">
    <source>
        <dbReference type="PROSITE" id="PS50893"/>
    </source>
</evidence>
<feature type="transmembrane region" description="Helical" evidence="8">
    <location>
        <begin position="75"/>
        <end position="98"/>
    </location>
</feature>
<dbReference type="InterPro" id="IPR017871">
    <property type="entry name" value="ABC_transporter-like_CS"/>
</dbReference>
<dbReference type="PROSITE" id="PS50893">
    <property type="entry name" value="ABC_TRANSPORTER_2"/>
    <property type="match status" value="1"/>
</dbReference>
<dbReference type="SMART" id="SM00382">
    <property type="entry name" value="AAA"/>
    <property type="match status" value="1"/>
</dbReference>
<dbReference type="Pfam" id="PF00664">
    <property type="entry name" value="ABC_membrane"/>
    <property type="match status" value="1"/>
</dbReference>
<dbReference type="InterPro" id="IPR039421">
    <property type="entry name" value="Type_1_exporter"/>
</dbReference>
<dbReference type="HOGENOM" id="CLU_000604_84_1_5"/>
<dbReference type="Gene3D" id="1.20.1560.10">
    <property type="entry name" value="ABC transporter type 1, transmembrane domain"/>
    <property type="match status" value="1"/>
</dbReference>
<dbReference type="GO" id="GO:0006879">
    <property type="term" value="P:intracellular iron ion homeostasis"/>
    <property type="evidence" value="ECO:0007669"/>
    <property type="project" value="TreeGrafter"/>
</dbReference>
<dbReference type="KEGG" id="rru:Rru_A1120"/>
<keyword evidence="7 8" id="KW-0472">Membrane</keyword>
<keyword evidence="5" id="KW-0067">ATP-binding</keyword>
<dbReference type="FunFam" id="3.40.50.300:FF:000186">
    <property type="entry name" value="ATP-binding cassette sub-family B member 7, mitochondrial"/>
    <property type="match status" value="1"/>
</dbReference>
<feature type="transmembrane region" description="Helical" evidence="8">
    <location>
        <begin position="159"/>
        <end position="178"/>
    </location>
</feature>
<organism evidence="11 12">
    <name type="scientific">Rhodospirillum rubrum (strain ATCC 11170 / ATH 1.1.1 / DSM 467 / LMG 4362 / NCIMB 8255 / S1)</name>
    <dbReference type="NCBI Taxonomy" id="269796"/>
    <lineage>
        <taxon>Bacteria</taxon>
        <taxon>Pseudomonadati</taxon>
        <taxon>Pseudomonadota</taxon>
        <taxon>Alphaproteobacteria</taxon>
        <taxon>Rhodospirillales</taxon>
        <taxon>Rhodospirillaceae</taxon>
        <taxon>Rhodospirillum</taxon>
    </lineage>
</organism>
<evidence type="ECO:0000256" key="8">
    <source>
        <dbReference type="SAM" id="Phobius"/>
    </source>
</evidence>
<dbReference type="GO" id="GO:0140359">
    <property type="term" value="F:ABC-type transporter activity"/>
    <property type="evidence" value="ECO:0007669"/>
    <property type="project" value="InterPro"/>
</dbReference>
<evidence type="ECO:0000256" key="4">
    <source>
        <dbReference type="ARBA" id="ARBA00022741"/>
    </source>
</evidence>
<dbReference type="SUPFAM" id="SSF90123">
    <property type="entry name" value="ABC transporter transmembrane region"/>
    <property type="match status" value="1"/>
</dbReference>
<dbReference type="Pfam" id="PF00005">
    <property type="entry name" value="ABC_tran"/>
    <property type="match status" value="1"/>
</dbReference>
<dbReference type="Gene3D" id="3.40.50.300">
    <property type="entry name" value="P-loop containing nucleotide triphosphate hydrolases"/>
    <property type="match status" value="1"/>
</dbReference>
<dbReference type="InterPro" id="IPR027417">
    <property type="entry name" value="P-loop_NTPase"/>
</dbReference>
<evidence type="ECO:0000256" key="7">
    <source>
        <dbReference type="ARBA" id="ARBA00023136"/>
    </source>
</evidence>
<evidence type="ECO:0000256" key="5">
    <source>
        <dbReference type="ARBA" id="ARBA00022840"/>
    </source>
</evidence>
<evidence type="ECO:0000256" key="1">
    <source>
        <dbReference type="ARBA" id="ARBA00004651"/>
    </source>
</evidence>
<sequence length="617" mass="67671">MRRPASTLPPPTTSGAVRDWRVIARLLPHLWPADAPALRLRLVLSMGVLLLAKLAGVVVPLFYKHAVDALSVPERAAIVLPLGVIAAYGLARLGNLAFTEIRDLLFARVIERAIHVLSLRTFRHLHGLSLRFHLDRQTGGLSRVIERGTRAIEVVLRQFVLRAGPSLIELVMVCGVLWTLYDWTYAVVMVGALAVYVAWTLAITEWRLDFRRSMNTHDAEASSKAIDSLINYETVKYFGNEEHEAKRFDRALSAYEEVAVKSHRSLSLLNVGQSAIISLSLVAVMIMAAVDIRGGRMTPGDFVLVNTYLLQLYVPLNFLGMVYREVKQGLVDMEVLFGLIDRPPEVADPANAADLVVRGGAVRFEGVRFAYNPEREVLKGVSLEIPAGGTLAVVGHSGAGKSTLSRLLFRFYDVTGGRVLIDGQDLRDVTQASLRRAIGIVPQDTVLFNDTIGYNIAYGRPGASRQEVERAARLAAIHDFVQSLKNGYDTQVGERGLKLSGGEKQRVAIARTILKDPAILILDEATSALDSHTEREIQGALRDVSRGRTTLVIAHRLSTVIDADRILVLDGGRVAESGSHDDLLRAEGLYAALWRKQQQSSSLAVDEEADTILPAPA</sequence>
<dbReference type="eggNOG" id="COG5265">
    <property type="taxonomic scope" value="Bacteria"/>
</dbReference>
<evidence type="ECO:0000256" key="6">
    <source>
        <dbReference type="ARBA" id="ARBA00022989"/>
    </source>
</evidence>
<feature type="transmembrane region" description="Helical" evidence="8">
    <location>
        <begin position="42"/>
        <end position="63"/>
    </location>
</feature>
<dbReference type="EnsemblBacteria" id="ABC21921">
    <property type="protein sequence ID" value="ABC21921"/>
    <property type="gene ID" value="Rru_A1120"/>
</dbReference>
<dbReference type="EC" id="3.6.3.27" evidence="11"/>
<dbReference type="CDD" id="cd18582">
    <property type="entry name" value="ABC_6TM_ATM1_ABCB7"/>
    <property type="match status" value="1"/>
</dbReference>
<dbReference type="Proteomes" id="UP000001929">
    <property type="component" value="Chromosome"/>
</dbReference>
<dbReference type="PhylomeDB" id="Q2RVC4"/>
<dbReference type="InterPro" id="IPR003439">
    <property type="entry name" value="ABC_transporter-like_ATP-bd"/>
</dbReference>
<dbReference type="PANTHER" id="PTHR24221:SF402">
    <property type="entry name" value="IRON-SULFUR CLUSTERS TRANSPORTER ABCB7, MITOCHONDRIAL"/>
    <property type="match status" value="1"/>
</dbReference>
<keyword evidence="2" id="KW-0813">Transport</keyword>
<reference evidence="11 12" key="1">
    <citation type="journal article" date="2011" name="Stand. Genomic Sci.">
        <title>Complete genome sequence of Rhodospirillum rubrum type strain (S1).</title>
        <authorList>
            <person name="Munk A.C."/>
            <person name="Copeland A."/>
            <person name="Lucas S."/>
            <person name="Lapidus A."/>
            <person name="Del Rio T.G."/>
            <person name="Barry K."/>
            <person name="Detter J.C."/>
            <person name="Hammon N."/>
            <person name="Israni S."/>
            <person name="Pitluck S."/>
            <person name="Brettin T."/>
            <person name="Bruce D."/>
            <person name="Han C."/>
            <person name="Tapia R."/>
            <person name="Gilna P."/>
            <person name="Schmutz J."/>
            <person name="Larimer F."/>
            <person name="Land M."/>
            <person name="Kyrpides N.C."/>
            <person name="Mavromatis K."/>
            <person name="Richardson P."/>
            <person name="Rohde M."/>
            <person name="Goker M."/>
            <person name="Klenk H.P."/>
            <person name="Zhang Y."/>
            <person name="Roberts G.P."/>
            <person name="Reslewic S."/>
            <person name="Schwartz D.C."/>
        </authorList>
    </citation>
    <scope>NUCLEOTIDE SEQUENCE [LARGE SCALE GENOMIC DNA]</scope>
    <source>
        <strain evidence="12">ATCC 11170 / ATH 1.1.1 / DSM 467 / LMG 4362 / NCIMB 8255 / S1</strain>
    </source>
</reference>
<keyword evidence="3 8" id="KW-0812">Transmembrane</keyword>
<keyword evidence="4" id="KW-0547">Nucleotide-binding</keyword>
<dbReference type="InterPro" id="IPR011527">
    <property type="entry name" value="ABC1_TM_dom"/>
</dbReference>
<evidence type="ECO:0000313" key="11">
    <source>
        <dbReference type="EMBL" id="ABC21921.1"/>
    </source>
</evidence>
<accession>Q2RVC4</accession>
<dbReference type="EMBL" id="CP000230">
    <property type="protein sequence ID" value="ABC21921.1"/>
    <property type="molecule type" value="Genomic_DNA"/>
</dbReference>
<proteinExistence type="predicted"/>
<dbReference type="RefSeq" id="WP_011388875.1">
    <property type="nucleotide sequence ID" value="NC_007643.1"/>
</dbReference>
<dbReference type="PATRIC" id="fig|269796.9.peg.1179"/>
<feature type="transmembrane region" description="Helical" evidence="8">
    <location>
        <begin position="268"/>
        <end position="290"/>
    </location>
</feature>
<dbReference type="SUPFAM" id="SSF52540">
    <property type="entry name" value="P-loop containing nucleoside triphosphate hydrolases"/>
    <property type="match status" value="1"/>
</dbReference>
<dbReference type="GO" id="GO:0005886">
    <property type="term" value="C:plasma membrane"/>
    <property type="evidence" value="ECO:0007669"/>
    <property type="project" value="UniProtKB-SubCell"/>
</dbReference>